<evidence type="ECO:0000259" key="5">
    <source>
        <dbReference type="PROSITE" id="PS50932"/>
    </source>
</evidence>
<keyword evidence="3 6" id="KW-0238">DNA-binding</keyword>
<dbReference type="InterPro" id="IPR010982">
    <property type="entry name" value="Lambda_DNA-bd_dom_sf"/>
</dbReference>
<dbReference type="SMART" id="SM00354">
    <property type="entry name" value="HTH_LACI"/>
    <property type="match status" value="1"/>
</dbReference>
<dbReference type="OrthoDB" id="7055227at2"/>
<organism evidence="6 7">
    <name type="scientific">Oceanisphaera psychrotolerans</name>
    <dbReference type="NCBI Taxonomy" id="1414654"/>
    <lineage>
        <taxon>Bacteria</taxon>
        <taxon>Pseudomonadati</taxon>
        <taxon>Pseudomonadota</taxon>
        <taxon>Gammaproteobacteria</taxon>
        <taxon>Aeromonadales</taxon>
        <taxon>Aeromonadaceae</taxon>
        <taxon>Oceanisphaera</taxon>
    </lineage>
</organism>
<dbReference type="PROSITE" id="PS50932">
    <property type="entry name" value="HTH_LACI_2"/>
    <property type="match status" value="1"/>
</dbReference>
<evidence type="ECO:0000256" key="3">
    <source>
        <dbReference type="ARBA" id="ARBA00023125"/>
    </source>
</evidence>
<evidence type="ECO:0000256" key="4">
    <source>
        <dbReference type="ARBA" id="ARBA00023163"/>
    </source>
</evidence>
<dbReference type="STRING" id="1414654.BFR47_11060"/>
<feature type="domain" description="HTH lacI-type" evidence="5">
    <location>
        <begin position="1"/>
        <end position="58"/>
    </location>
</feature>
<name>A0A1J4QGH0_9GAMM</name>
<dbReference type="AlphaFoldDB" id="A0A1J4QGH0"/>
<dbReference type="InterPro" id="IPR001761">
    <property type="entry name" value="Peripla_BP/Lac1_sug-bd_dom"/>
</dbReference>
<dbReference type="PROSITE" id="PS00356">
    <property type="entry name" value="HTH_LACI_1"/>
    <property type="match status" value="1"/>
</dbReference>
<gene>
    <name evidence="6" type="ORF">BFR47_11060</name>
</gene>
<dbReference type="PANTHER" id="PTHR30146">
    <property type="entry name" value="LACI-RELATED TRANSCRIPTIONAL REPRESSOR"/>
    <property type="match status" value="1"/>
</dbReference>
<dbReference type="Pfam" id="PF00532">
    <property type="entry name" value="Peripla_BP_1"/>
    <property type="match status" value="1"/>
</dbReference>
<dbReference type="EMBL" id="MDKE01000008">
    <property type="protein sequence ID" value="OIN12913.1"/>
    <property type="molecule type" value="Genomic_DNA"/>
</dbReference>
<keyword evidence="4" id="KW-0804">Transcription</keyword>
<dbReference type="Gene3D" id="3.40.50.2300">
    <property type="match status" value="2"/>
</dbReference>
<dbReference type="SUPFAM" id="SSF53822">
    <property type="entry name" value="Periplasmic binding protein-like I"/>
    <property type="match status" value="1"/>
</dbReference>
<comment type="caution">
    <text evidence="6">The sequence shown here is derived from an EMBL/GenBank/DDBJ whole genome shotgun (WGS) entry which is preliminary data.</text>
</comment>
<dbReference type="InterPro" id="IPR028082">
    <property type="entry name" value="Peripla_BP_I"/>
</dbReference>
<evidence type="ECO:0000313" key="7">
    <source>
        <dbReference type="Proteomes" id="UP000243073"/>
    </source>
</evidence>
<dbReference type="GO" id="GO:0003700">
    <property type="term" value="F:DNA-binding transcription factor activity"/>
    <property type="evidence" value="ECO:0007669"/>
    <property type="project" value="TreeGrafter"/>
</dbReference>
<dbReference type="Proteomes" id="UP000243073">
    <property type="component" value="Unassembled WGS sequence"/>
</dbReference>
<dbReference type="RefSeq" id="WP_071471773.1">
    <property type="nucleotide sequence ID" value="NZ_MDKE01000008.1"/>
</dbReference>
<evidence type="ECO:0000256" key="2">
    <source>
        <dbReference type="ARBA" id="ARBA00023015"/>
    </source>
</evidence>
<dbReference type="FunFam" id="1.10.260.40:FF:000008">
    <property type="entry name" value="Fructose repressor (Catabolite repressor/activator)"/>
    <property type="match status" value="1"/>
</dbReference>
<evidence type="ECO:0000256" key="1">
    <source>
        <dbReference type="ARBA" id="ARBA00022491"/>
    </source>
</evidence>
<evidence type="ECO:0000313" key="6">
    <source>
        <dbReference type="EMBL" id="OIN12913.1"/>
    </source>
</evidence>
<sequence>MKLDEVARLAGVSRTTASYVINGKAEQHRISKATQDKVMSVVKAHNYQPDRQAAALRGAQSHTLGLIVPDLDNPSYARLAKMLEWQARQAGFQMLITCSDDDPDTERELAMMLRSRRVDALIVASCLPADDAFYLRLNRSLPVIGLDRILPSPLISISSEDRAASFRLALTLLTPELEKVWLLSAAPHLGISLEREQGFVKVMNATGVPHQVLYCERFERQSAFRQLNELQGVDWQRPQAIMTTAFVLLEGALDYFHQYHSQIPPRLRLGAFGDHRLLNFLSSPVNTMAQDHHMMAQQVLALTLDAIRGNYRSGHYPVPRILHRRLSKQ</sequence>
<proteinExistence type="predicted"/>
<dbReference type="Pfam" id="PF00356">
    <property type="entry name" value="LacI"/>
    <property type="match status" value="1"/>
</dbReference>
<dbReference type="GO" id="GO:0000976">
    <property type="term" value="F:transcription cis-regulatory region binding"/>
    <property type="evidence" value="ECO:0007669"/>
    <property type="project" value="TreeGrafter"/>
</dbReference>
<dbReference type="InterPro" id="IPR000843">
    <property type="entry name" value="HTH_LacI"/>
</dbReference>
<keyword evidence="7" id="KW-1185">Reference proteome</keyword>
<dbReference type="PANTHER" id="PTHR30146:SF45">
    <property type="entry name" value="CATABOLITE REPRESSOR_ACTIVATOR"/>
    <property type="match status" value="1"/>
</dbReference>
<keyword evidence="2" id="KW-0805">Transcription regulation</keyword>
<accession>A0A1J4QGH0</accession>
<dbReference type="SUPFAM" id="SSF47413">
    <property type="entry name" value="lambda repressor-like DNA-binding domains"/>
    <property type="match status" value="1"/>
</dbReference>
<dbReference type="CDD" id="cd01392">
    <property type="entry name" value="HTH_LacI"/>
    <property type="match status" value="1"/>
</dbReference>
<dbReference type="Gene3D" id="1.10.260.40">
    <property type="entry name" value="lambda repressor-like DNA-binding domains"/>
    <property type="match status" value="1"/>
</dbReference>
<dbReference type="NCBIfam" id="NF008452">
    <property type="entry name" value="PRK11303.1"/>
    <property type="match status" value="1"/>
</dbReference>
<reference evidence="6 7" key="1">
    <citation type="submission" date="2016-07" db="EMBL/GenBank/DDBJ databases">
        <title>Draft Genome Sequence of Oceanisphaera psychrotolerans, isolated from coastal sediment samples.</title>
        <authorList>
            <person name="Zhuo S."/>
            <person name="Ruan Z."/>
        </authorList>
    </citation>
    <scope>NUCLEOTIDE SEQUENCE [LARGE SCALE GENOMIC DNA]</scope>
    <source>
        <strain evidence="6 7">LAM-WHM-ZC</strain>
    </source>
</reference>
<protein>
    <submittedName>
        <fullName evidence="6">DNA-binding transcriptional regulator FruR</fullName>
    </submittedName>
</protein>
<keyword evidence="1" id="KW-0678">Repressor</keyword>